<evidence type="ECO:0000313" key="1">
    <source>
        <dbReference type="EMBL" id="MBC8745098.1"/>
    </source>
</evidence>
<proteinExistence type="predicted"/>
<dbReference type="Proteomes" id="UP000736373">
    <property type="component" value="Unassembled WGS sequence"/>
</dbReference>
<dbReference type="EMBL" id="VZQQ01000001">
    <property type="protein sequence ID" value="MBC8745098.1"/>
    <property type="molecule type" value="Genomic_DNA"/>
</dbReference>
<sequence>MQKAETDLLAALPPAADKAAAFARLAFDCLDKRKLRATLYDEQGALCVYCERRVAEGHPSPRIDHWRPLAANPDLALHWRNLYLSCASETTCDCRKHDSPFRADDRDPDLPWPVEHPYERCVGFTSLGEIYVRSDAPLDDAQRQALKVAVGVPHDKETNDNGTLNLNHPAIVAARAAAVDSERSRLRRDYKDARASQADRDDRSEQLLRERPLKEFVSIRVRWLTQSLGKAR</sequence>
<name>A0ABR7PFE5_9BURK</name>
<accession>A0ABR7PFE5</accession>
<organism evidence="1 2">
    <name type="scientific">Paraburkholderia podalyriae</name>
    <dbReference type="NCBI Taxonomy" id="1938811"/>
    <lineage>
        <taxon>Bacteria</taxon>
        <taxon>Pseudomonadati</taxon>
        <taxon>Pseudomonadota</taxon>
        <taxon>Betaproteobacteria</taxon>
        <taxon>Burkholderiales</taxon>
        <taxon>Burkholderiaceae</taxon>
        <taxon>Paraburkholderia</taxon>
    </lineage>
</organism>
<dbReference type="RefSeq" id="WP_187632272.1">
    <property type="nucleotide sequence ID" value="NZ_VZQQ01000001.1"/>
</dbReference>
<reference evidence="1 2" key="1">
    <citation type="submission" date="2019-09" db="EMBL/GenBank/DDBJ databases">
        <title>Paraburkholderia podalyriae sp. nov., A South African Podalyria-associated rhizobium.</title>
        <authorList>
            <person name="Mavima L."/>
            <person name="Beukes C.W."/>
            <person name="Palmer M."/>
            <person name="De Meyer S.E."/>
            <person name="James E.K."/>
            <person name="Maluk M."/>
            <person name="Avontuur J.R."/>
            <person name="Chan W.Y."/>
            <person name="Venter S.N."/>
            <person name="Steenkamp E.T."/>
        </authorList>
    </citation>
    <scope>NUCLEOTIDE SEQUENCE [LARGE SCALE GENOMIC DNA]</scope>
    <source>
        <strain evidence="1 2">WC7.3b</strain>
    </source>
</reference>
<evidence type="ECO:0000313" key="2">
    <source>
        <dbReference type="Proteomes" id="UP000736373"/>
    </source>
</evidence>
<protein>
    <recommendedName>
        <fullName evidence="3">TIGR02646 family protein</fullName>
    </recommendedName>
</protein>
<comment type="caution">
    <text evidence="1">The sequence shown here is derived from an EMBL/GenBank/DDBJ whole genome shotgun (WGS) entry which is preliminary data.</text>
</comment>
<gene>
    <name evidence="1" type="ORF">F6X42_00185</name>
</gene>
<keyword evidence="2" id="KW-1185">Reference proteome</keyword>
<dbReference type="Gene3D" id="1.10.30.50">
    <property type="match status" value="1"/>
</dbReference>
<evidence type="ECO:0008006" key="3">
    <source>
        <dbReference type="Google" id="ProtNLM"/>
    </source>
</evidence>